<reference evidence="2" key="2">
    <citation type="submission" date="2021-08" db="EMBL/GenBank/DDBJ databases">
        <authorList>
            <person name="Eriksson T."/>
        </authorList>
    </citation>
    <scope>NUCLEOTIDE SEQUENCE</scope>
    <source>
        <strain evidence="2">Stoneville</strain>
        <tissue evidence="2">Whole head</tissue>
    </source>
</reference>
<keyword evidence="3" id="KW-1185">Reference proteome</keyword>
<dbReference type="PROSITE" id="PS50835">
    <property type="entry name" value="IG_LIKE"/>
    <property type="match status" value="1"/>
</dbReference>
<dbReference type="GO" id="GO:0050808">
    <property type="term" value="P:synapse organization"/>
    <property type="evidence" value="ECO:0007669"/>
    <property type="project" value="TreeGrafter"/>
</dbReference>
<dbReference type="AlphaFoldDB" id="A0A8J6HIG3"/>
<dbReference type="InterPro" id="IPR013783">
    <property type="entry name" value="Ig-like_fold"/>
</dbReference>
<accession>A0A8J6HIG3</accession>
<dbReference type="InterPro" id="IPR003598">
    <property type="entry name" value="Ig_sub2"/>
</dbReference>
<sequence length="231" mass="24598">MNLVNTHGKGWGGPAIHIILELDVVPGAAGPAAPSSAAERGKIVLIRAVDAKPDTEIVGGPELFIDRGSTINLTCVVRHSPEPPAYIFWNHNDAVSIAADKTTTTSPNEAGKTGDGRVRVNHLCHWKFSRRLCPGKDNNGKFIISYSSTRGGVSVATERGETSRSVLLIQRARPSDSGNYQCNPSNARTANVTVHVLNGEHPEAMQHGGNQRMGPSLGALAFISYVLLVCC</sequence>
<dbReference type="PANTHER" id="PTHR23279">
    <property type="entry name" value="DEFECTIVE PROBOSCIS EXTENSION RESPONSE DPR -RELATED"/>
    <property type="match status" value="1"/>
</dbReference>
<dbReference type="Proteomes" id="UP000719412">
    <property type="component" value="Unassembled WGS sequence"/>
</dbReference>
<dbReference type="GO" id="GO:0032589">
    <property type="term" value="C:neuron projection membrane"/>
    <property type="evidence" value="ECO:0007669"/>
    <property type="project" value="TreeGrafter"/>
</dbReference>
<comment type="caution">
    <text evidence="2">The sequence shown here is derived from an EMBL/GenBank/DDBJ whole genome shotgun (WGS) entry which is preliminary data.</text>
</comment>
<name>A0A8J6HIG3_TENMO</name>
<dbReference type="InterPro" id="IPR036179">
    <property type="entry name" value="Ig-like_dom_sf"/>
</dbReference>
<dbReference type="InterPro" id="IPR037448">
    <property type="entry name" value="Zig-8"/>
</dbReference>
<evidence type="ECO:0000313" key="3">
    <source>
        <dbReference type="Proteomes" id="UP000719412"/>
    </source>
</evidence>
<dbReference type="InterPro" id="IPR003599">
    <property type="entry name" value="Ig_sub"/>
</dbReference>
<dbReference type="SMART" id="SM00409">
    <property type="entry name" value="IG"/>
    <property type="match status" value="1"/>
</dbReference>
<feature type="domain" description="Ig-like" evidence="1">
    <location>
        <begin position="53"/>
        <end position="193"/>
    </location>
</feature>
<dbReference type="SMART" id="SM00408">
    <property type="entry name" value="IGc2"/>
    <property type="match status" value="1"/>
</dbReference>
<protein>
    <recommendedName>
        <fullName evidence="1">Ig-like domain-containing protein</fullName>
    </recommendedName>
</protein>
<evidence type="ECO:0000313" key="2">
    <source>
        <dbReference type="EMBL" id="KAH0814691.1"/>
    </source>
</evidence>
<proteinExistence type="predicted"/>
<reference evidence="2" key="1">
    <citation type="journal article" date="2020" name="J Insects Food Feed">
        <title>The yellow mealworm (Tenebrio molitor) genome: a resource for the emerging insects as food and feed industry.</title>
        <authorList>
            <person name="Eriksson T."/>
            <person name="Andere A."/>
            <person name="Kelstrup H."/>
            <person name="Emery V."/>
            <person name="Picard C."/>
        </authorList>
    </citation>
    <scope>NUCLEOTIDE SEQUENCE</scope>
    <source>
        <strain evidence="2">Stoneville</strain>
        <tissue evidence="2">Whole head</tissue>
    </source>
</reference>
<dbReference type="Gene3D" id="2.60.40.10">
    <property type="entry name" value="Immunoglobulins"/>
    <property type="match status" value="1"/>
</dbReference>
<dbReference type="EMBL" id="JABDTM020024012">
    <property type="protein sequence ID" value="KAH0814691.1"/>
    <property type="molecule type" value="Genomic_DNA"/>
</dbReference>
<evidence type="ECO:0000259" key="1">
    <source>
        <dbReference type="PROSITE" id="PS50835"/>
    </source>
</evidence>
<dbReference type="PANTHER" id="PTHR23279:SF36">
    <property type="entry name" value="DEFECTIVE PROBOSCIS EXTENSION RESPONSE 9, ISOFORM A"/>
    <property type="match status" value="1"/>
</dbReference>
<dbReference type="InterPro" id="IPR007110">
    <property type="entry name" value="Ig-like_dom"/>
</dbReference>
<organism evidence="2 3">
    <name type="scientific">Tenebrio molitor</name>
    <name type="common">Yellow mealworm beetle</name>
    <dbReference type="NCBI Taxonomy" id="7067"/>
    <lineage>
        <taxon>Eukaryota</taxon>
        <taxon>Metazoa</taxon>
        <taxon>Ecdysozoa</taxon>
        <taxon>Arthropoda</taxon>
        <taxon>Hexapoda</taxon>
        <taxon>Insecta</taxon>
        <taxon>Pterygota</taxon>
        <taxon>Neoptera</taxon>
        <taxon>Endopterygota</taxon>
        <taxon>Coleoptera</taxon>
        <taxon>Polyphaga</taxon>
        <taxon>Cucujiformia</taxon>
        <taxon>Tenebrionidae</taxon>
        <taxon>Tenebrio</taxon>
    </lineage>
</organism>
<dbReference type="SUPFAM" id="SSF48726">
    <property type="entry name" value="Immunoglobulin"/>
    <property type="match status" value="1"/>
</dbReference>
<gene>
    <name evidence="2" type="ORF">GEV33_008097</name>
</gene>